<dbReference type="InterPro" id="IPR050175">
    <property type="entry name" value="Complex_I_Subunit_2"/>
</dbReference>
<sequence>MFFHPSSNFFFFLLMFSLLMMISMSSWFMIWFFIEMNLLSFIPLILIKKNKYNVECSLKYFFIQTFSSILILVGLMMMFMGLEMYNYFFISGLAIKLGLAPFHQWLINIMESLDWPLIMILLSIQKVGPFVLLGYIYSMKESLIYILYLISLLCAFFGCFGGLFSSSLQKIMGFSSISHSSWMLLGLIKTLNLWIFYFFFYVIILFSILYIFNSFNIKSLNHVFMKLNFFTSLVLGVSFLSMGGLPPLTGFVPKFIFMYEFFVYYNYFTMIFLLFSVFISLFFYSRLFIFNFLFQMSKNSFMKFNNKKISLVLYTNTAGFILIPLLICLY</sequence>
<evidence type="ECO:0000256" key="4">
    <source>
        <dbReference type="ARBA" id="ARBA00012944"/>
    </source>
</evidence>
<dbReference type="GO" id="GO:0005743">
    <property type="term" value="C:mitochondrial inner membrane"/>
    <property type="evidence" value="ECO:0007669"/>
    <property type="project" value="UniProtKB-SubCell"/>
</dbReference>
<feature type="transmembrane region" description="Helical" evidence="18">
    <location>
        <begin position="265"/>
        <end position="289"/>
    </location>
</feature>
<keyword evidence="16 18" id="KW-0472">Membrane</keyword>
<feature type="transmembrane region" description="Helical" evidence="18">
    <location>
        <begin position="143"/>
        <end position="164"/>
    </location>
</feature>
<dbReference type="PANTHER" id="PTHR46552">
    <property type="entry name" value="NADH-UBIQUINONE OXIDOREDUCTASE CHAIN 2"/>
    <property type="match status" value="1"/>
</dbReference>
<feature type="domain" description="NADH:quinone oxidoreductase/Mrp antiporter transmembrane" evidence="19">
    <location>
        <begin position="26"/>
        <end position="280"/>
    </location>
</feature>
<evidence type="ECO:0000256" key="7">
    <source>
        <dbReference type="ARBA" id="ARBA00022660"/>
    </source>
</evidence>
<feature type="transmembrane region" description="Helical" evidence="18">
    <location>
        <begin position="115"/>
        <end position="137"/>
    </location>
</feature>
<keyword evidence="9 18" id="KW-0999">Mitochondrion inner membrane</keyword>
<comment type="catalytic activity">
    <reaction evidence="17 18">
        <text>a ubiquinone + NADH + 5 H(+)(in) = a ubiquinol + NAD(+) + 4 H(+)(out)</text>
        <dbReference type="Rhea" id="RHEA:29091"/>
        <dbReference type="Rhea" id="RHEA-COMP:9565"/>
        <dbReference type="Rhea" id="RHEA-COMP:9566"/>
        <dbReference type="ChEBI" id="CHEBI:15378"/>
        <dbReference type="ChEBI" id="CHEBI:16389"/>
        <dbReference type="ChEBI" id="CHEBI:17976"/>
        <dbReference type="ChEBI" id="CHEBI:57540"/>
        <dbReference type="ChEBI" id="CHEBI:57945"/>
        <dbReference type="EC" id="7.1.1.2"/>
    </reaction>
</comment>
<evidence type="ECO:0000256" key="2">
    <source>
        <dbReference type="ARBA" id="ARBA00004448"/>
    </source>
</evidence>
<evidence type="ECO:0000256" key="13">
    <source>
        <dbReference type="ARBA" id="ARBA00023027"/>
    </source>
</evidence>
<evidence type="ECO:0000256" key="11">
    <source>
        <dbReference type="ARBA" id="ARBA00022982"/>
    </source>
</evidence>
<evidence type="ECO:0000256" key="16">
    <source>
        <dbReference type="ARBA" id="ARBA00023136"/>
    </source>
</evidence>
<evidence type="ECO:0000256" key="17">
    <source>
        <dbReference type="ARBA" id="ARBA00049551"/>
    </source>
</evidence>
<dbReference type="PANTHER" id="PTHR46552:SF1">
    <property type="entry name" value="NADH-UBIQUINONE OXIDOREDUCTASE CHAIN 2"/>
    <property type="match status" value="1"/>
</dbReference>
<keyword evidence="15 18" id="KW-0496">Mitochondrion</keyword>
<dbReference type="Pfam" id="PF00361">
    <property type="entry name" value="Proton_antipo_M"/>
    <property type="match status" value="1"/>
</dbReference>
<evidence type="ECO:0000256" key="12">
    <source>
        <dbReference type="ARBA" id="ARBA00022989"/>
    </source>
</evidence>
<comment type="similarity">
    <text evidence="3 18">Belongs to the complex I subunit 2 family.</text>
</comment>
<dbReference type="InterPro" id="IPR001750">
    <property type="entry name" value="ND/Mrp_TM"/>
</dbReference>
<keyword evidence="11 18" id="KW-0249">Electron transport</keyword>
<dbReference type="EC" id="7.1.1.2" evidence="4 18"/>
<dbReference type="AlphaFoldDB" id="K7ZWL3"/>
<evidence type="ECO:0000256" key="5">
    <source>
        <dbReference type="ARBA" id="ARBA00021008"/>
    </source>
</evidence>
<feature type="transmembrane region" description="Helical" evidence="18">
    <location>
        <begin position="30"/>
        <end position="48"/>
    </location>
</feature>
<evidence type="ECO:0000256" key="1">
    <source>
        <dbReference type="ARBA" id="ARBA00003257"/>
    </source>
</evidence>
<reference evidence="20" key="2">
    <citation type="submission" date="2012-06" db="EMBL/GenBank/DDBJ databases">
        <authorList>
            <person name="Fan L."/>
        </authorList>
    </citation>
    <scope>NUCLEOTIDE SEQUENCE</scope>
</reference>
<evidence type="ECO:0000313" key="20">
    <source>
        <dbReference type="EMBL" id="CCI69485.1"/>
    </source>
</evidence>
<comment type="function">
    <text evidence="1">Core subunit of the mitochondrial membrane respiratory chain NADH dehydrogenase (Complex I) that is believed to belong to the minimal assembly required for catalysis. Complex I functions in the transfer of electrons from NADH to the respiratory chain. The immediate electron acceptor for the enzyme is believed to be ubiquinone.</text>
</comment>
<keyword evidence="10 18" id="KW-1278">Translocase</keyword>
<keyword evidence="8 18" id="KW-0812">Transmembrane</keyword>
<dbReference type="PRINTS" id="PR01436">
    <property type="entry name" value="NADHDHGNASE2"/>
</dbReference>
<evidence type="ECO:0000256" key="10">
    <source>
        <dbReference type="ARBA" id="ARBA00022967"/>
    </source>
</evidence>
<evidence type="ECO:0000256" key="18">
    <source>
        <dbReference type="RuleBase" id="RU003403"/>
    </source>
</evidence>
<keyword evidence="7 18" id="KW-0679">Respiratory chain</keyword>
<feature type="transmembrane region" description="Helical" evidence="18">
    <location>
        <begin position="309"/>
        <end position="327"/>
    </location>
</feature>
<dbReference type="GO" id="GO:0006120">
    <property type="term" value="P:mitochondrial electron transport, NADH to ubiquinone"/>
    <property type="evidence" value="ECO:0007669"/>
    <property type="project" value="InterPro"/>
</dbReference>
<organism evidence="20">
    <name type="scientific">Metacrangonyx sp. 1 MDMBR-2012</name>
    <dbReference type="NCBI Taxonomy" id="1200660"/>
    <lineage>
        <taxon>Eukaryota</taxon>
        <taxon>Metazoa</taxon>
        <taxon>Ecdysozoa</taxon>
        <taxon>Arthropoda</taxon>
        <taxon>Crustacea</taxon>
        <taxon>Multicrustacea</taxon>
        <taxon>Malacostraca</taxon>
        <taxon>Eumalacostraca</taxon>
        <taxon>Peracarida</taxon>
        <taxon>Amphipoda</taxon>
        <taxon>Senticaudata</taxon>
        <taxon>Hadziida</taxon>
        <taxon>Hadzioidea</taxon>
        <taxon>Metacrangonyctidae</taxon>
        <taxon>Metacrangonyx</taxon>
    </lineage>
</organism>
<geneLocation type="mitochondrion" evidence="20"/>
<proteinExistence type="inferred from homology"/>
<keyword evidence="12 18" id="KW-1133">Transmembrane helix</keyword>
<evidence type="ECO:0000256" key="9">
    <source>
        <dbReference type="ARBA" id="ARBA00022792"/>
    </source>
</evidence>
<dbReference type="EMBL" id="HE860513">
    <property type="protein sequence ID" value="CCI69485.1"/>
    <property type="molecule type" value="Genomic_DNA"/>
</dbReference>
<evidence type="ECO:0000259" key="19">
    <source>
        <dbReference type="Pfam" id="PF00361"/>
    </source>
</evidence>
<gene>
    <name evidence="20" type="primary">nad2</name>
</gene>
<accession>K7ZWL3</accession>
<feature type="transmembrane region" description="Helical" evidence="18">
    <location>
        <begin position="227"/>
        <end position="245"/>
    </location>
</feature>
<feature type="transmembrane region" description="Helical" evidence="18">
    <location>
        <begin position="60"/>
        <end position="79"/>
    </location>
</feature>
<keyword evidence="14 18" id="KW-0830">Ubiquinone</keyword>
<keyword evidence="13 18" id="KW-0520">NAD</keyword>
<reference evidence="20" key="1">
    <citation type="journal article" date="2012" name="Curr. Biol.">
        <title>Mitogenomic phylogenetic analysis supports continental-scale vicariance in subterranean thalassoid crustaceans.</title>
        <authorList>
            <person name="Bauza-Ribot M.M."/>
            <person name="Juan C."/>
            <person name="Nardi F."/>
            <person name="Oromi P."/>
            <person name="Pons J."/>
            <person name="Jaume D."/>
        </authorList>
    </citation>
    <scope>NUCLEOTIDE SEQUENCE</scope>
</reference>
<evidence type="ECO:0000256" key="8">
    <source>
        <dbReference type="ARBA" id="ARBA00022692"/>
    </source>
</evidence>
<dbReference type="InterPro" id="IPR003917">
    <property type="entry name" value="NADH_UbQ_OxRdtase_chain2"/>
</dbReference>
<comment type="subcellular location">
    <subcellularLocation>
        <location evidence="2 18">Mitochondrion inner membrane</location>
        <topology evidence="2 18">Multi-pass membrane protein</topology>
    </subcellularLocation>
</comment>
<dbReference type="GO" id="GO:0008137">
    <property type="term" value="F:NADH dehydrogenase (ubiquinone) activity"/>
    <property type="evidence" value="ECO:0007669"/>
    <property type="project" value="UniProtKB-EC"/>
</dbReference>
<evidence type="ECO:0000256" key="15">
    <source>
        <dbReference type="ARBA" id="ARBA00023128"/>
    </source>
</evidence>
<name>K7ZWL3_9CRUS</name>
<protein>
    <recommendedName>
        <fullName evidence="5 18">NADH-ubiquinone oxidoreductase chain 2</fullName>
        <ecNumber evidence="4 18">7.1.1.2</ecNumber>
    </recommendedName>
</protein>
<feature type="transmembrane region" description="Helical" evidence="18">
    <location>
        <begin position="7"/>
        <end position="24"/>
    </location>
</feature>
<comment type="function">
    <text evidence="18">Core subunit of the mitochondrial membrane respiratory chain NADH dehydrogenase (Complex I) which catalyzes electron transfer from NADH through the respiratory chain, using ubiquinone as an electron acceptor. Essential for the catalytic activity and assembly of complex I.</text>
</comment>
<evidence type="ECO:0000256" key="3">
    <source>
        <dbReference type="ARBA" id="ARBA00007012"/>
    </source>
</evidence>
<keyword evidence="6" id="KW-0813">Transport</keyword>
<feature type="transmembrane region" description="Helical" evidence="18">
    <location>
        <begin position="194"/>
        <end position="215"/>
    </location>
</feature>
<evidence type="ECO:0000256" key="6">
    <source>
        <dbReference type="ARBA" id="ARBA00022448"/>
    </source>
</evidence>
<evidence type="ECO:0000256" key="14">
    <source>
        <dbReference type="ARBA" id="ARBA00023075"/>
    </source>
</evidence>